<keyword evidence="3 5" id="KW-1133">Transmembrane helix</keyword>
<organism evidence="6 7">
    <name type="scientific">Solanum commersonii</name>
    <name type="common">Commerson's wild potato</name>
    <name type="synonym">Commerson's nightshade</name>
    <dbReference type="NCBI Taxonomy" id="4109"/>
    <lineage>
        <taxon>Eukaryota</taxon>
        <taxon>Viridiplantae</taxon>
        <taxon>Streptophyta</taxon>
        <taxon>Embryophyta</taxon>
        <taxon>Tracheophyta</taxon>
        <taxon>Spermatophyta</taxon>
        <taxon>Magnoliopsida</taxon>
        <taxon>eudicotyledons</taxon>
        <taxon>Gunneridae</taxon>
        <taxon>Pentapetalae</taxon>
        <taxon>asterids</taxon>
        <taxon>lamiids</taxon>
        <taxon>Solanales</taxon>
        <taxon>Solanaceae</taxon>
        <taxon>Solanoideae</taxon>
        <taxon>Solaneae</taxon>
        <taxon>Solanum</taxon>
    </lineage>
</organism>
<dbReference type="Pfam" id="PF02535">
    <property type="entry name" value="Zip"/>
    <property type="match status" value="1"/>
</dbReference>
<evidence type="ECO:0000256" key="5">
    <source>
        <dbReference type="SAM" id="Phobius"/>
    </source>
</evidence>
<accession>A0A9J6AWQ4</accession>
<dbReference type="GO" id="GO:0016020">
    <property type="term" value="C:membrane"/>
    <property type="evidence" value="ECO:0007669"/>
    <property type="project" value="UniProtKB-SubCell"/>
</dbReference>
<keyword evidence="2 5" id="KW-0812">Transmembrane</keyword>
<dbReference type="OrthoDB" id="448280at2759"/>
<evidence type="ECO:0000256" key="2">
    <source>
        <dbReference type="ARBA" id="ARBA00022692"/>
    </source>
</evidence>
<comment type="caution">
    <text evidence="6">The sequence shown here is derived from an EMBL/GenBank/DDBJ whole genome shotgun (WGS) entry which is preliminary data.</text>
</comment>
<evidence type="ECO:0000256" key="3">
    <source>
        <dbReference type="ARBA" id="ARBA00022989"/>
    </source>
</evidence>
<comment type="subcellular location">
    <subcellularLocation>
        <location evidence="1">Membrane</location>
        <topology evidence="1">Multi-pass membrane protein</topology>
    </subcellularLocation>
</comment>
<sequence>MAISSKFVGILLIVILISFPSKMKSESENNNTTTKCGSNDDRQGCTNNKIWGIKENYGMRMKSMLVLFFSITTPFGIALGIGLSNVFSENSPTSLIVVGLLNACSAGAGGMSIMAIWA</sequence>
<feature type="transmembrane region" description="Helical" evidence="5">
    <location>
        <begin position="6"/>
        <end position="23"/>
    </location>
</feature>
<feature type="transmembrane region" description="Helical" evidence="5">
    <location>
        <begin position="95"/>
        <end position="117"/>
    </location>
</feature>
<feature type="transmembrane region" description="Helical" evidence="5">
    <location>
        <begin position="64"/>
        <end position="83"/>
    </location>
</feature>
<keyword evidence="7" id="KW-1185">Reference proteome</keyword>
<gene>
    <name evidence="6" type="ORF">H5410_000667</name>
</gene>
<name>A0A9J6AWQ4_SOLCO</name>
<dbReference type="InterPro" id="IPR003689">
    <property type="entry name" value="ZIP"/>
</dbReference>
<dbReference type="EMBL" id="JACXVP010000001">
    <property type="protein sequence ID" value="KAG5628950.1"/>
    <property type="molecule type" value="Genomic_DNA"/>
</dbReference>
<evidence type="ECO:0000256" key="4">
    <source>
        <dbReference type="ARBA" id="ARBA00023136"/>
    </source>
</evidence>
<dbReference type="Proteomes" id="UP000824120">
    <property type="component" value="Chromosome 1"/>
</dbReference>
<dbReference type="AlphaFoldDB" id="A0A9J6AWQ4"/>
<dbReference type="GO" id="GO:0046873">
    <property type="term" value="F:metal ion transmembrane transporter activity"/>
    <property type="evidence" value="ECO:0007669"/>
    <property type="project" value="InterPro"/>
</dbReference>
<reference evidence="6 7" key="1">
    <citation type="submission" date="2020-09" db="EMBL/GenBank/DDBJ databases">
        <title>De no assembly of potato wild relative species, Solanum commersonii.</title>
        <authorList>
            <person name="Cho K."/>
        </authorList>
    </citation>
    <scope>NUCLEOTIDE SEQUENCE [LARGE SCALE GENOMIC DNA]</scope>
    <source>
        <strain evidence="6">LZ3.2</strain>
        <tissue evidence="6">Leaf</tissue>
    </source>
</reference>
<evidence type="ECO:0000256" key="1">
    <source>
        <dbReference type="ARBA" id="ARBA00004141"/>
    </source>
</evidence>
<proteinExistence type="predicted"/>
<evidence type="ECO:0000313" key="6">
    <source>
        <dbReference type="EMBL" id="KAG5628950.1"/>
    </source>
</evidence>
<keyword evidence="4 5" id="KW-0472">Membrane</keyword>
<protein>
    <submittedName>
        <fullName evidence="6">Uncharacterized protein</fullName>
    </submittedName>
</protein>
<evidence type="ECO:0000313" key="7">
    <source>
        <dbReference type="Proteomes" id="UP000824120"/>
    </source>
</evidence>